<dbReference type="NCBIfam" id="TIGR00330">
    <property type="entry name" value="glpX"/>
    <property type="match status" value="1"/>
</dbReference>
<proteinExistence type="inferred from homology"/>
<evidence type="ECO:0000256" key="4">
    <source>
        <dbReference type="ARBA" id="ARBA00022801"/>
    </source>
</evidence>
<dbReference type="Pfam" id="PF03320">
    <property type="entry name" value="FBPase_glpX"/>
    <property type="match status" value="1"/>
</dbReference>
<feature type="binding site" evidence="9">
    <location>
        <position position="212"/>
    </location>
    <ligand>
        <name>substrate</name>
    </ligand>
</feature>
<evidence type="ECO:0000256" key="8">
    <source>
        <dbReference type="PIRSR" id="PIRSR004532-1"/>
    </source>
</evidence>
<feature type="binding site" evidence="9">
    <location>
        <begin position="166"/>
        <end position="168"/>
    </location>
    <ligand>
        <name>substrate</name>
    </ligand>
</feature>
<name>B8JAC7_ANAD2</name>
<evidence type="ECO:0000256" key="1">
    <source>
        <dbReference type="ARBA" id="ARBA00001273"/>
    </source>
</evidence>
<dbReference type="InterPro" id="IPR004464">
    <property type="entry name" value="FBPase_class-2/SBPase"/>
</dbReference>
<evidence type="ECO:0000256" key="7">
    <source>
        <dbReference type="PIRNR" id="PIRNR004532"/>
    </source>
</evidence>
<evidence type="ECO:0000256" key="9">
    <source>
        <dbReference type="PIRSR" id="PIRSR004532-2"/>
    </source>
</evidence>
<evidence type="ECO:0000313" key="11">
    <source>
        <dbReference type="Proteomes" id="UP000007089"/>
    </source>
</evidence>
<organism evidence="10 11">
    <name type="scientific">Anaeromyxobacter dehalogenans (strain ATCC BAA-258 / DSM 21875 / 2CP-1)</name>
    <dbReference type="NCBI Taxonomy" id="455488"/>
    <lineage>
        <taxon>Bacteria</taxon>
        <taxon>Pseudomonadati</taxon>
        <taxon>Myxococcota</taxon>
        <taxon>Myxococcia</taxon>
        <taxon>Myxococcales</taxon>
        <taxon>Cystobacterineae</taxon>
        <taxon>Anaeromyxobacteraceae</taxon>
        <taxon>Anaeromyxobacter</taxon>
    </lineage>
</organism>
<evidence type="ECO:0000313" key="10">
    <source>
        <dbReference type="EMBL" id="ACL65646.1"/>
    </source>
</evidence>
<feature type="binding site" evidence="8">
    <location>
        <position position="90"/>
    </location>
    <ligand>
        <name>Mn(2+)</name>
        <dbReference type="ChEBI" id="CHEBI:29035"/>
        <label>2</label>
    </ligand>
</feature>
<dbReference type="RefSeq" id="WP_012633480.1">
    <property type="nucleotide sequence ID" value="NC_011891.1"/>
</dbReference>
<evidence type="ECO:0000256" key="5">
    <source>
        <dbReference type="ARBA" id="ARBA00023211"/>
    </source>
</evidence>
<dbReference type="GO" id="GO:0046872">
    <property type="term" value="F:metal ion binding"/>
    <property type="evidence" value="ECO:0007669"/>
    <property type="project" value="UniProtKB-KW"/>
</dbReference>
<dbReference type="FunFam" id="3.40.190.90:FF:000001">
    <property type="entry name" value="Fructose-1,6-bisphosphatase"/>
    <property type="match status" value="1"/>
</dbReference>
<feature type="binding site" evidence="8">
    <location>
        <position position="215"/>
    </location>
    <ligand>
        <name>Mn(2+)</name>
        <dbReference type="ChEBI" id="CHEBI:29035"/>
        <label>2</label>
    </ligand>
</feature>
<dbReference type="SUPFAM" id="SSF56655">
    <property type="entry name" value="Carbohydrate phosphatase"/>
    <property type="match status" value="1"/>
</dbReference>
<feature type="binding site" evidence="8">
    <location>
        <position position="33"/>
    </location>
    <ligand>
        <name>Mn(2+)</name>
        <dbReference type="ChEBI" id="CHEBI:29035"/>
        <label>1</label>
    </ligand>
</feature>
<dbReference type="PANTHER" id="PTHR30447:SF0">
    <property type="entry name" value="FRUCTOSE-1,6-BISPHOSPHATASE 1 CLASS 2-RELATED"/>
    <property type="match status" value="1"/>
</dbReference>
<keyword evidence="6 7" id="KW-0119">Carbohydrate metabolism</keyword>
<dbReference type="GO" id="GO:0030388">
    <property type="term" value="P:fructose 1,6-bisphosphate metabolic process"/>
    <property type="evidence" value="ECO:0007669"/>
    <property type="project" value="TreeGrafter"/>
</dbReference>
<comment type="catalytic activity">
    <reaction evidence="1">
        <text>beta-D-fructose 1,6-bisphosphate + H2O = beta-D-fructose 6-phosphate + phosphate</text>
        <dbReference type="Rhea" id="RHEA:11064"/>
        <dbReference type="ChEBI" id="CHEBI:15377"/>
        <dbReference type="ChEBI" id="CHEBI:32966"/>
        <dbReference type="ChEBI" id="CHEBI:43474"/>
        <dbReference type="ChEBI" id="CHEBI:57634"/>
        <dbReference type="EC" id="3.1.3.11"/>
    </reaction>
</comment>
<feature type="binding site" evidence="9">
    <location>
        <position position="121"/>
    </location>
    <ligand>
        <name>substrate</name>
    </ligand>
</feature>
<dbReference type="KEGG" id="acp:A2cp1_2308"/>
<dbReference type="GO" id="GO:0042132">
    <property type="term" value="F:fructose 1,6-bisphosphate 1-phosphatase activity"/>
    <property type="evidence" value="ECO:0007669"/>
    <property type="project" value="UniProtKB-EC"/>
</dbReference>
<keyword evidence="11" id="KW-1185">Reference proteome</keyword>
<evidence type="ECO:0000256" key="2">
    <source>
        <dbReference type="ARBA" id="ARBA00008989"/>
    </source>
</evidence>
<feature type="binding site" evidence="9">
    <location>
        <begin position="188"/>
        <end position="190"/>
    </location>
    <ligand>
        <name>substrate</name>
    </ligand>
</feature>
<evidence type="ECO:0000256" key="3">
    <source>
        <dbReference type="ARBA" id="ARBA00022723"/>
    </source>
</evidence>
<dbReference type="GO" id="GO:0005829">
    <property type="term" value="C:cytosol"/>
    <property type="evidence" value="ECO:0007669"/>
    <property type="project" value="TreeGrafter"/>
</dbReference>
<keyword evidence="5 8" id="KW-0464">Manganese</keyword>
<evidence type="ECO:0000256" key="6">
    <source>
        <dbReference type="ARBA" id="ARBA00023277"/>
    </source>
</evidence>
<comment type="cofactor">
    <cofactor evidence="8">
        <name>Mn(2+)</name>
        <dbReference type="ChEBI" id="CHEBI:29035"/>
    </cofactor>
</comment>
<reference evidence="10" key="1">
    <citation type="submission" date="2009-01" db="EMBL/GenBank/DDBJ databases">
        <title>Complete sequence of Anaeromyxobacter dehalogenans 2CP-1.</title>
        <authorList>
            <consortium name="US DOE Joint Genome Institute"/>
            <person name="Lucas S."/>
            <person name="Copeland A."/>
            <person name="Lapidus A."/>
            <person name="Glavina del Rio T."/>
            <person name="Dalin E."/>
            <person name="Tice H."/>
            <person name="Bruce D."/>
            <person name="Goodwin L."/>
            <person name="Pitluck S."/>
            <person name="Saunders E."/>
            <person name="Brettin T."/>
            <person name="Detter J.C."/>
            <person name="Han C."/>
            <person name="Larimer F."/>
            <person name="Land M."/>
            <person name="Hauser L."/>
            <person name="Kyrpides N."/>
            <person name="Ovchinnikova G."/>
            <person name="Beliaev A.S."/>
            <person name="Richardson P."/>
        </authorList>
    </citation>
    <scope>NUCLEOTIDE SEQUENCE</scope>
    <source>
        <strain evidence="10">2CP-1</strain>
    </source>
</reference>
<dbReference type="Proteomes" id="UP000007089">
    <property type="component" value="Chromosome"/>
</dbReference>
<dbReference type="CDD" id="cd01516">
    <property type="entry name" value="FBPase_glpX"/>
    <property type="match status" value="1"/>
</dbReference>
<dbReference type="EMBL" id="CP001359">
    <property type="protein sequence ID" value="ACL65646.1"/>
    <property type="molecule type" value="Genomic_DNA"/>
</dbReference>
<dbReference type="PANTHER" id="PTHR30447">
    <property type="entry name" value="FRUCTOSE-1,6-BISPHOSPHATASE CLASS 2"/>
    <property type="match status" value="1"/>
</dbReference>
<feature type="binding site" evidence="9">
    <location>
        <begin position="90"/>
        <end position="92"/>
    </location>
    <ligand>
        <name>substrate</name>
    </ligand>
</feature>
<keyword evidence="3 8" id="KW-0479">Metal-binding</keyword>
<sequence length="321" mass="34469">MDRNLALEVVRVTEAAALASARLMGRGDRNGADQAAVEAMRKAFNDIAIRGEVVIGEGERDEAPMLYIGEKVGRCRDGDAEMEIAVDPLEGTNLCATGAPNALSVIAMGEKGRLLRAPDTYMEKIAVGPRARGAVDLRRTPTENLRRVADALGKYVEDLTVVILDRPRHAKLVREVREAGARIKLIGDGDVAGALNTCFPDTGVDLLMGVGGAPEGVIAAAALRCVGGDLQGRLVFRNDAERERARGYGVKDLDRIMGAEELAGGNVMFAATGVTHGDFLKGVRFTGDGARTHSVVMRSRTGTLRYIETEHHFTRSPDYGW</sequence>
<dbReference type="GO" id="GO:0006094">
    <property type="term" value="P:gluconeogenesis"/>
    <property type="evidence" value="ECO:0007669"/>
    <property type="project" value="InterPro"/>
</dbReference>
<accession>B8JAC7</accession>
<comment type="similarity">
    <text evidence="2 7">Belongs to the FBPase class 2 family.</text>
</comment>
<dbReference type="GO" id="GO:0006071">
    <property type="term" value="P:glycerol metabolic process"/>
    <property type="evidence" value="ECO:0007669"/>
    <property type="project" value="InterPro"/>
</dbReference>
<feature type="binding site" evidence="8">
    <location>
        <position position="87"/>
    </location>
    <ligand>
        <name>Mn(2+)</name>
        <dbReference type="ChEBI" id="CHEBI:29035"/>
        <label>2</label>
    </ligand>
</feature>
<feature type="binding site" evidence="8">
    <location>
        <position position="57"/>
    </location>
    <ligand>
        <name>Mn(2+)</name>
        <dbReference type="ChEBI" id="CHEBI:29035"/>
        <label>1</label>
    </ligand>
</feature>
<dbReference type="PIRSF" id="PIRSF004532">
    <property type="entry name" value="GlpX"/>
    <property type="match status" value="1"/>
</dbReference>
<dbReference type="Gene3D" id="3.40.190.90">
    <property type="match status" value="1"/>
</dbReference>
<gene>
    <name evidence="10" type="ordered locus">A2cp1_2308</name>
</gene>
<protein>
    <recommendedName>
        <fullName evidence="7">Fructose-1,6-bisphosphatase</fullName>
    </recommendedName>
</protein>
<dbReference type="AlphaFoldDB" id="B8JAC7"/>
<dbReference type="HOGENOM" id="CLU_054938_0_0_7"/>
<dbReference type="Gene3D" id="3.30.540.10">
    <property type="entry name" value="Fructose-1,6-Bisphosphatase, subunit A, domain 1"/>
    <property type="match status" value="1"/>
</dbReference>
<keyword evidence="4" id="KW-0378">Hydrolase</keyword>